<evidence type="ECO:0000313" key="1">
    <source>
        <dbReference type="EMBL" id="CDR06821.1"/>
    </source>
</evidence>
<dbReference type="HOGENOM" id="CLU_3066707_0_0_11"/>
<name>A0A060ZTW2_9ACTN</name>
<reference evidence="1" key="1">
    <citation type="submission" date="2014-05" db="EMBL/GenBank/DDBJ databases">
        <authorList>
            <person name="Horn Fabian"/>
        </authorList>
    </citation>
    <scope>NUCLEOTIDE SEQUENCE</scope>
</reference>
<dbReference type="EMBL" id="LK022848">
    <property type="protein sequence ID" value="CDR06821.1"/>
    <property type="molecule type" value="Genomic_DNA"/>
</dbReference>
<gene>
    <name evidence="1" type="ORF">SIRAN3692</name>
</gene>
<organism evidence="1">
    <name type="scientific">Streptomyces iranensis</name>
    <dbReference type="NCBI Taxonomy" id="576784"/>
    <lineage>
        <taxon>Bacteria</taxon>
        <taxon>Bacillati</taxon>
        <taxon>Actinomycetota</taxon>
        <taxon>Actinomycetes</taxon>
        <taxon>Kitasatosporales</taxon>
        <taxon>Streptomycetaceae</taxon>
        <taxon>Streptomyces</taxon>
        <taxon>Streptomyces violaceusniger group</taxon>
    </lineage>
</organism>
<sequence>MLGWVTALTGLVATVAVVALTLMGHSEAAIALAAVGTTATAAGGLQITVNIRH</sequence>
<proteinExistence type="predicted"/>
<accession>A0A060ZTW2</accession>
<dbReference type="AlphaFoldDB" id="A0A060ZTW2"/>
<protein>
    <submittedName>
        <fullName evidence="1">Uncharacterized protein</fullName>
    </submittedName>
</protein>